<evidence type="ECO:0000256" key="4">
    <source>
        <dbReference type="ARBA" id="ARBA00022525"/>
    </source>
</evidence>
<evidence type="ECO:0000256" key="6">
    <source>
        <dbReference type="ARBA" id="ARBA00093546"/>
    </source>
</evidence>
<keyword evidence="7" id="KW-0732">Signal</keyword>
<evidence type="ECO:0000256" key="1">
    <source>
        <dbReference type="ARBA" id="ARBA00004191"/>
    </source>
</evidence>
<organism evidence="8 10">
    <name type="scientific">Marasmius oreades</name>
    <name type="common">fairy-ring Marasmius</name>
    <dbReference type="NCBI Taxonomy" id="181124"/>
    <lineage>
        <taxon>Eukaryota</taxon>
        <taxon>Fungi</taxon>
        <taxon>Dikarya</taxon>
        <taxon>Basidiomycota</taxon>
        <taxon>Agaricomycotina</taxon>
        <taxon>Agaricomycetes</taxon>
        <taxon>Agaricomycetidae</taxon>
        <taxon>Agaricales</taxon>
        <taxon>Marasmiineae</taxon>
        <taxon>Marasmiaceae</taxon>
        <taxon>Marasmius</taxon>
    </lineage>
</organism>
<keyword evidence="10" id="KW-1185">Reference proteome</keyword>
<evidence type="ECO:0000256" key="7">
    <source>
        <dbReference type="RuleBase" id="RU365009"/>
    </source>
</evidence>
<evidence type="ECO:0000313" key="8">
    <source>
        <dbReference type="EMBL" id="KAG7094693.1"/>
    </source>
</evidence>
<proteinExistence type="inferred from homology"/>
<comment type="caution">
    <text evidence="8">The sequence shown here is derived from an EMBL/GenBank/DDBJ whole genome shotgun (WGS) entry which is preliminary data.</text>
</comment>
<feature type="signal peptide" evidence="7">
    <location>
        <begin position="1"/>
        <end position="18"/>
    </location>
</feature>
<evidence type="ECO:0000313" key="10">
    <source>
        <dbReference type="Proteomes" id="UP001049176"/>
    </source>
</evidence>
<gene>
    <name evidence="9" type="ORF">E1B28_001840</name>
    <name evidence="8" type="ORF">E1B28_005512</name>
</gene>
<evidence type="ECO:0000256" key="5">
    <source>
        <dbReference type="ARBA" id="ARBA00023157"/>
    </source>
</evidence>
<dbReference type="OrthoDB" id="4225815at2759"/>
<feature type="chain" id="PRO_5041010919" description="Hydrophobin" evidence="7">
    <location>
        <begin position="19"/>
        <end position="108"/>
    </location>
</feature>
<evidence type="ECO:0000256" key="2">
    <source>
        <dbReference type="ARBA" id="ARBA00010446"/>
    </source>
</evidence>
<dbReference type="AlphaFoldDB" id="A0A9P7S587"/>
<dbReference type="KEGG" id="more:E1B28_001840"/>
<dbReference type="CDD" id="cd23507">
    <property type="entry name" value="hydrophobin_I"/>
    <property type="match status" value="1"/>
</dbReference>
<reference evidence="8" key="1">
    <citation type="journal article" date="2021" name="Genome Biol. Evol.">
        <title>The assembled and annotated genome of the fairy-ring fungus Marasmius oreades.</title>
        <authorList>
            <person name="Hiltunen M."/>
            <person name="Ament-Velasquez S.L."/>
            <person name="Johannesson H."/>
        </authorList>
    </citation>
    <scope>NUCLEOTIDE SEQUENCE</scope>
    <source>
        <strain evidence="8">03SP1</strain>
    </source>
</reference>
<dbReference type="GO" id="GO:0009277">
    <property type="term" value="C:fungal-type cell wall"/>
    <property type="evidence" value="ECO:0007669"/>
    <property type="project" value="InterPro"/>
</dbReference>
<dbReference type="RefSeq" id="XP_043016525.1">
    <property type="nucleotide sequence ID" value="XM_043147811.1"/>
</dbReference>
<evidence type="ECO:0000313" key="9">
    <source>
        <dbReference type="EMBL" id="KAG7100055.1"/>
    </source>
</evidence>
<dbReference type="EMBL" id="CM032183">
    <property type="protein sequence ID" value="KAG7094693.1"/>
    <property type="molecule type" value="Genomic_DNA"/>
</dbReference>
<dbReference type="SMART" id="SM00075">
    <property type="entry name" value="HYDRO"/>
    <property type="match status" value="1"/>
</dbReference>
<protein>
    <recommendedName>
        <fullName evidence="7">Hydrophobin</fullName>
    </recommendedName>
</protein>
<comment type="subcellular location">
    <subcellularLocation>
        <location evidence="1 7">Secreted</location>
        <location evidence="1 7">Cell wall</location>
    </subcellularLocation>
</comment>
<dbReference type="Proteomes" id="UP001049176">
    <property type="component" value="Chromosome 1"/>
</dbReference>
<dbReference type="GeneID" id="66070916"/>
<comment type="subunit">
    <text evidence="6">Self-assembles to form functional amyloid fibrils called rodlets. Self-assembly into fibrillar rodlets occurs spontaneously at hydrophobic:hydrophilic interfaces and the rodlets further associate laterally to form amphipathic monolayers.</text>
</comment>
<accession>A0A9P7S587</accession>
<dbReference type="Pfam" id="PF01185">
    <property type="entry name" value="Hydrophobin"/>
    <property type="match status" value="1"/>
</dbReference>
<dbReference type="EMBL" id="CM032181">
    <property type="protein sequence ID" value="KAG7100055.1"/>
    <property type="molecule type" value="Genomic_DNA"/>
</dbReference>
<dbReference type="GO" id="GO:0005199">
    <property type="term" value="F:structural constituent of cell wall"/>
    <property type="evidence" value="ECO:0007669"/>
    <property type="project" value="InterPro"/>
</dbReference>
<keyword evidence="4 7" id="KW-0964">Secreted</keyword>
<sequence>MLFNKFFALSALTTLAAATAVPRNGGGGDSGTQCCQQVTQASDPAVAVILKSIGVVLQNLDVLVGLDCSPITVIGSNNGACADGSNTVNCDDNSHGTLISIGCVPVSV</sequence>
<keyword evidence="5 7" id="KW-1015">Disulfide bond</keyword>
<dbReference type="InterPro" id="IPR001338">
    <property type="entry name" value="Class_I_Hydrophobin"/>
</dbReference>
<keyword evidence="3 7" id="KW-0134">Cell wall</keyword>
<dbReference type="Proteomes" id="UP001049176">
    <property type="component" value="Chromosome 3"/>
</dbReference>
<comment type="similarity">
    <text evidence="2 7">Belongs to the fungal hydrophobin family.</text>
</comment>
<evidence type="ECO:0000256" key="3">
    <source>
        <dbReference type="ARBA" id="ARBA00022512"/>
    </source>
</evidence>
<name>A0A9P7S587_9AGAR</name>